<keyword evidence="10" id="KW-1185">Reference proteome</keyword>
<name>A0A0G4K4Z6_9SPIR</name>
<organism evidence="9 10">
    <name type="scientific">Brachyspira suanatina</name>
    <dbReference type="NCBI Taxonomy" id="381802"/>
    <lineage>
        <taxon>Bacteria</taxon>
        <taxon>Pseudomonadati</taxon>
        <taxon>Spirochaetota</taxon>
        <taxon>Spirochaetia</taxon>
        <taxon>Brachyspirales</taxon>
        <taxon>Brachyspiraceae</taxon>
        <taxon>Brachyspira</taxon>
    </lineage>
</organism>
<proteinExistence type="inferred from homology"/>
<keyword evidence="4 8" id="KW-1003">Cell membrane</keyword>
<dbReference type="OrthoDB" id="554695at2"/>
<dbReference type="Proteomes" id="UP000043763">
    <property type="component" value="Unassembled WGS sequence"/>
</dbReference>
<evidence type="ECO:0000256" key="4">
    <source>
        <dbReference type="ARBA" id="ARBA00022475"/>
    </source>
</evidence>
<feature type="transmembrane region" description="Helical" evidence="8">
    <location>
        <begin position="203"/>
        <end position="221"/>
    </location>
</feature>
<evidence type="ECO:0000256" key="6">
    <source>
        <dbReference type="ARBA" id="ARBA00022989"/>
    </source>
</evidence>
<accession>A0A0G4K4Z6</accession>
<evidence type="ECO:0000256" key="5">
    <source>
        <dbReference type="ARBA" id="ARBA00022692"/>
    </source>
</evidence>
<comment type="similarity">
    <text evidence="2 8">Belongs to the 4-toluene sulfonate uptake permease (TSUP) (TC 2.A.102) family.</text>
</comment>
<reference evidence="10" key="1">
    <citation type="submission" date="2015-04" db="EMBL/GenBank/DDBJ databases">
        <authorList>
            <person name="Mushtaq Mamoona"/>
        </authorList>
    </citation>
    <scope>NUCLEOTIDE SEQUENCE [LARGE SCALE GENOMIC DNA]</scope>
    <source>
        <strain evidence="10">AN4859/03</strain>
    </source>
</reference>
<dbReference type="GO" id="GO:0005886">
    <property type="term" value="C:plasma membrane"/>
    <property type="evidence" value="ECO:0007669"/>
    <property type="project" value="UniProtKB-SubCell"/>
</dbReference>
<keyword evidence="7 8" id="KW-0472">Membrane</keyword>
<evidence type="ECO:0000256" key="7">
    <source>
        <dbReference type="ARBA" id="ARBA00023136"/>
    </source>
</evidence>
<gene>
    <name evidence="9" type="ORF">BRSU_0748</name>
</gene>
<keyword evidence="3" id="KW-0813">Transport</keyword>
<feature type="transmembrane region" description="Helical" evidence="8">
    <location>
        <begin position="77"/>
        <end position="94"/>
    </location>
</feature>
<dbReference type="InterPro" id="IPR002781">
    <property type="entry name" value="TM_pro_TauE-like"/>
</dbReference>
<feature type="transmembrane region" description="Helical" evidence="8">
    <location>
        <begin position="44"/>
        <end position="65"/>
    </location>
</feature>
<keyword evidence="5 8" id="KW-0812">Transmembrane</keyword>
<evidence type="ECO:0000256" key="1">
    <source>
        <dbReference type="ARBA" id="ARBA00004651"/>
    </source>
</evidence>
<evidence type="ECO:0000256" key="8">
    <source>
        <dbReference type="RuleBase" id="RU363041"/>
    </source>
</evidence>
<evidence type="ECO:0000313" key="10">
    <source>
        <dbReference type="Proteomes" id="UP000043763"/>
    </source>
</evidence>
<evidence type="ECO:0000256" key="2">
    <source>
        <dbReference type="ARBA" id="ARBA00009142"/>
    </source>
</evidence>
<feature type="transmembrane region" description="Helical" evidence="8">
    <location>
        <begin position="7"/>
        <end position="38"/>
    </location>
</feature>
<dbReference type="PANTHER" id="PTHR30269:SF0">
    <property type="entry name" value="MEMBRANE TRANSPORTER PROTEIN YFCA-RELATED"/>
    <property type="match status" value="1"/>
</dbReference>
<dbReference type="AlphaFoldDB" id="A0A0G4K4Z6"/>
<evidence type="ECO:0000313" key="9">
    <source>
        <dbReference type="EMBL" id="CRF32370.1"/>
    </source>
</evidence>
<comment type="subcellular location">
    <subcellularLocation>
        <location evidence="1 8">Cell membrane</location>
        <topology evidence="1 8">Multi-pass membrane protein</topology>
    </subcellularLocation>
</comment>
<dbReference type="RefSeq" id="WP_048593847.1">
    <property type="nucleotide sequence ID" value="NZ_CVLB01000001.1"/>
</dbReference>
<dbReference type="EMBL" id="CVLB01000001">
    <property type="protein sequence ID" value="CRF32370.1"/>
    <property type="molecule type" value="Genomic_DNA"/>
</dbReference>
<evidence type="ECO:0000256" key="3">
    <source>
        <dbReference type="ARBA" id="ARBA00022448"/>
    </source>
</evidence>
<protein>
    <recommendedName>
        <fullName evidence="8">Probable membrane transporter protein</fullName>
    </recommendedName>
</protein>
<dbReference type="PANTHER" id="PTHR30269">
    <property type="entry name" value="TRANSMEMBRANE PROTEIN YFCA"/>
    <property type="match status" value="1"/>
</dbReference>
<dbReference type="InterPro" id="IPR052017">
    <property type="entry name" value="TSUP"/>
</dbReference>
<feature type="transmembrane region" description="Helical" evidence="8">
    <location>
        <begin position="138"/>
        <end position="171"/>
    </location>
</feature>
<sequence length="255" mass="27515">MLSIENLIIIIIGCSIAGFVDAAAGGGGLISLPAYLIAGIPPHTALATNKLTSTSGAVVSAFTFFKNGKLTTKLIKFLIPMTILGSIVGVQVIVLIDAKVLQPLIMILILAVGIYTLFSKTFGTENQFDENNLKTKNYITGMFFAFLLGFYDAVFGPGTGSFLIMFFVLYYKMDFLLASGNAKALNLTSNLCSLIIFAIEGKVNYMAGVFVIPFIMTSTYFGAKFAIKKGIKVIKPIFVTISLLTTLKILLDIIR</sequence>
<keyword evidence="6 8" id="KW-1133">Transmembrane helix</keyword>
<feature type="transmembrane region" description="Helical" evidence="8">
    <location>
        <begin position="100"/>
        <end position="118"/>
    </location>
</feature>
<dbReference type="Pfam" id="PF01925">
    <property type="entry name" value="TauE"/>
    <property type="match status" value="1"/>
</dbReference>